<comment type="caution">
    <text evidence="4">The sequence shown here is derived from an EMBL/GenBank/DDBJ whole genome shotgun (WGS) entry which is preliminary data.</text>
</comment>
<feature type="compositionally biased region" description="Polar residues" evidence="2">
    <location>
        <begin position="64"/>
        <end position="73"/>
    </location>
</feature>
<protein>
    <recommendedName>
        <fullName evidence="3">Zn(2)-C6 fungal-type domain-containing protein</fullName>
    </recommendedName>
</protein>
<keyword evidence="5" id="KW-1185">Reference proteome</keyword>
<organism evidence="4 5">
    <name type="scientific">Colletotrichum kahawae</name>
    <name type="common">Coffee berry disease fungus</name>
    <dbReference type="NCBI Taxonomy" id="34407"/>
    <lineage>
        <taxon>Eukaryota</taxon>
        <taxon>Fungi</taxon>
        <taxon>Dikarya</taxon>
        <taxon>Ascomycota</taxon>
        <taxon>Pezizomycotina</taxon>
        <taxon>Sordariomycetes</taxon>
        <taxon>Hypocreomycetidae</taxon>
        <taxon>Glomerellales</taxon>
        <taxon>Glomerellaceae</taxon>
        <taxon>Colletotrichum</taxon>
        <taxon>Colletotrichum gloeosporioides species complex</taxon>
    </lineage>
</organism>
<dbReference type="InterPro" id="IPR021858">
    <property type="entry name" value="Fun_TF"/>
</dbReference>
<dbReference type="GO" id="GO:0001228">
    <property type="term" value="F:DNA-binding transcription activator activity, RNA polymerase II-specific"/>
    <property type="evidence" value="ECO:0007669"/>
    <property type="project" value="TreeGrafter"/>
</dbReference>
<dbReference type="InterPro" id="IPR001138">
    <property type="entry name" value="Zn2Cys6_DnaBD"/>
</dbReference>
<evidence type="ECO:0000259" key="3">
    <source>
        <dbReference type="PROSITE" id="PS50048"/>
    </source>
</evidence>
<dbReference type="EMBL" id="VYYT01000810">
    <property type="protein sequence ID" value="KAK2729229.1"/>
    <property type="molecule type" value="Genomic_DNA"/>
</dbReference>
<dbReference type="CDD" id="cd00067">
    <property type="entry name" value="GAL4"/>
    <property type="match status" value="1"/>
</dbReference>
<dbReference type="SUPFAM" id="SSF57701">
    <property type="entry name" value="Zn2/Cys6 DNA-binding domain"/>
    <property type="match status" value="1"/>
</dbReference>
<accession>A0AAD9XW29</accession>
<dbReference type="Pfam" id="PF00172">
    <property type="entry name" value="Zn_clus"/>
    <property type="match status" value="1"/>
</dbReference>
<keyword evidence="1" id="KW-0539">Nucleus</keyword>
<dbReference type="InterPro" id="IPR053157">
    <property type="entry name" value="Sterol_Uptake_Regulator"/>
</dbReference>
<evidence type="ECO:0000256" key="2">
    <source>
        <dbReference type="SAM" id="MobiDB-lite"/>
    </source>
</evidence>
<gene>
    <name evidence="4" type="ORF">CKAH01_10317</name>
</gene>
<sequence>MLRRQHKKSRKGCTECKRRHMRCDEQRPTCFNCIKADRLCSFSNEPYTRSQDSTPGPDHRSAGASPSGSSTCAQAVGDPDAVNMLHMELLLHFSFGVYVPEFDDSLGRPATELVLKIAQEAPFLMHGVLAMSARHLSITRPDQSARYLDQAFRLQTRAIELCNATHAEDSREKCMARLLFSSVLGRHILADVLRDDGLDFPSFLNRFAQGVRIHGGVKAVAAQQDWVSLLETELGPLMTRGLAADMYDKTVQPNQALQSLIANSPNLEEEDKSACEMALRLVDTGLDDLKDPARVDYGRRMMFTWSIMLPDRYVHLLERQAPESLVVLARYAIFLHFGQRFWHIGNAGSYLLHSISSHLGPMWQPWLSWPEDIELER</sequence>
<dbReference type="PROSITE" id="PS00463">
    <property type="entry name" value="ZN2_CY6_FUNGAL_1"/>
    <property type="match status" value="1"/>
</dbReference>
<reference evidence="4" key="1">
    <citation type="submission" date="2023-02" db="EMBL/GenBank/DDBJ databases">
        <title>Colletotrichum kahawae CIFC_Que2 genome sequencing and assembly.</title>
        <authorList>
            <person name="Baroncelli R."/>
        </authorList>
    </citation>
    <scope>NUCLEOTIDE SEQUENCE</scope>
    <source>
        <strain evidence="4">CIFC_Que2</strain>
    </source>
</reference>
<dbReference type="PANTHER" id="PTHR47784">
    <property type="entry name" value="STEROL UPTAKE CONTROL PROTEIN 2"/>
    <property type="match status" value="1"/>
</dbReference>
<dbReference type="SMART" id="SM00066">
    <property type="entry name" value="GAL4"/>
    <property type="match status" value="1"/>
</dbReference>
<feature type="region of interest" description="Disordered" evidence="2">
    <location>
        <begin position="46"/>
        <end position="73"/>
    </location>
</feature>
<dbReference type="InterPro" id="IPR036864">
    <property type="entry name" value="Zn2-C6_fun-type_DNA-bd_sf"/>
</dbReference>
<dbReference type="Gene3D" id="4.10.240.10">
    <property type="entry name" value="Zn(2)-C6 fungal-type DNA-binding domain"/>
    <property type="match status" value="1"/>
</dbReference>
<dbReference type="Pfam" id="PF11951">
    <property type="entry name" value="Fungal_trans_2"/>
    <property type="match status" value="1"/>
</dbReference>
<feature type="domain" description="Zn(2)-C6 fungal-type" evidence="3">
    <location>
        <begin position="12"/>
        <end position="42"/>
    </location>
</feature>
<dbReference type="GO" id="GO:0008270">
    <property type="term" value="F:zinc ion binding"/>
    <property type="evidence" value="ECO:0007669"/>
    <property type="project" value="InterPro"/>
</dbReference>
<dbReference type="PROSITE" id="PS50048">
    <property type="entry name" value="ZN2_CY6_FUNGAL_2"/>
    <property type="match status" value="1"/>
</dbReference>
<proteinExistence type="predicted"/>
<name>A0AAD9XW29_COLKA</name>
<dbReference type="AlphaFoldDB" id="A0AAD9XW29"/>
<dbReference type="Proteomes" id="UP001281614">
    <property type="component" value="Unassembled WGS sequence"/>
</dbReference>
<evidence type="ECO:0000313" key="4">
    <source>
        <dbReference type="EMBL" id="KAK2729229.1"/>
    </source>
</evidence>
<evidence type="ECO:0000313" key="5">
    <source>
        <dbReference type="Proteomes" id="UP001281614"/>
    </source>
</evidence>
<evidence type="ECO:0000256" key="1">
    <source>
        <dbReference type="ARBA" id="ARBA00023242"/>
    </source>
</evidence>
<dbReference type="PANTHER" id="PTHR47784:SF4">
    <property type="entry name" value="ZN(II)2CYS6 TRANSCRIPTION FACTOR (EUROFUNG)"/>
    <property type="match status" value="1"/>
</dbReference>